<evidence type="ECO:0000256" key="5">
    <source>
        <dbReference type="ARBA" id="ARBA00023136"/>
    </source>
</evidence>
<evidence type="ECO:0000256" key="1">
    <source>
        <dbReference type="ARBA" id="ARBA00004141"/>
    </source>
</evidence>
<proteinExistence type="inferred from homology"/>
<comment type="caution">
    <text evidence="8">The sequence shown here is derived from an EMBL/GenBank/DDBJ whole genome shotgun (WGS) entry which is preliminary data.</text>
</comment>
<feature type="compositionally biased region" description="Polar residues" evidence="6">
    <location>
        <begin position="67"/>
        <end position="76"/>
    </location>
</feature>
<organism evidence="8 9">
    <name type="scientific">Vanilla planifolia</name>
    <name type="common">Vanilla</name>
    <dbReference type="NCBI Taxonomy" id="51239"/>
    <lineage>
        <taxon>Eukaryota</taxon>
        <taxon>Viridiplantae</taxon>
        <taxon>Streptophyta</taxon>
        <taxon>Embryophyta</taxon>
        <taxon>Tracheophyta</taxon>
        <taxon>Spermatophyta</taxon>
        <taxon>Magnoliopsida</taxon>
        <taxon>Liliopsida</taxon>
        <taxon>Asparagales</taxon>
        <taxon>Orchidaceae</taxon>
        <taxon>Vanilloideae</taxon>
        <taxon>Vanilleae</taxon>
        <taxon>Vanilla</taxon>
    </lineage>
</organism>
<evidence type="ECO:0008006" key="10">
    <source>
        <dbReference type="Google" id="ProtNLM"/>
    </source>
</evidence>
<dbReference type="PANTHER" id="PTHR10057">
    <property type="entry name" value="PERIPHERAL-TYPE BENZODIAZEPINE RECEPTOR"/>
    <property type="match status" value="1"/>
</dbReference>
<gene>
    <name evidence="8" type="ORF">HPP92_016329</name>
</gene>
<dbReference type="GO" id="GO:0016020">
    <property type="term" value="C:membrane"/>
    <property type="evidence" value="ECO:0007669"/>
    <property type="project" value="UniProtKB-SubCell"/>
</dbReference>
<evidence type="ECO:0000313" key="9">
    <source>
        <dbReference type="Proteomes" id="UP000639772"/>
    </source>
</evidence>
<dbReference type="Gene3D" id="1.20.1260.100">
    <property type="entry name" value="TspO/MBR protein"/>
    <property type="match status" value="1"/>
</dbReference>
<dbReference type="AlphaFoldDB" id="A0A835QNG6"/>
<feature type="transmembrane region" description="Helical" evidence="7">
    <location>
        <begin position="186"/>
        <end position="204"/>
    </location>
</feature>
<dbReference type="CDD" id="cd15904">
    <property type="entry name" value="TSPO_MBR"/>
    <property type="match status" value="1"/>
</dbReference>
<evidence type="ECO:0000256" key="3">
    <source>
        <dbReference type="ARBA" id="ARBA00022692"/>
    </source>
</evidence>
<name>A0A835QNG6_VANPL</name>
<feature type="transmembrane region" description="Helical" evidence="7">
    <location>
        <begin position="128"/>
        <end position="150"/>
    </location>
</feature>
<sequence length="235" mass="25105">MASLATLPFPRVTHLSHVSRFPFTSSLLYLLTVSNLSPHLFLPLFLSPSLAMDAQTIRRRSKEDDTSATAVQQPETETARREKKLAMARRGLRSLAIAVGLPFFLSILSSSLSSWPSPSIAGRGWRPAAWAMHALSGATACVMGLSAWLVWAEGGMKSPAAAALYVAQLVLGLAWAPVVMRAGAGWAGVGISVAMAATLVGCARCFRRSNPVAGDLVKPCIMWAGFMAVISYMQE</sequence>
<evidence type="ECO:0000256" key="7">
    <source>
        <dbReference type="SAM" id="Phobius"/>
    </source>
</evidence>
<dbReference type="InterPro" id="IPR038330">
    <property type="entry name" value="TspO/MBR-related_sf"/>
</dbReference>
<dbReference type="FunFam" id="1.20.1260.100:FF:000001">
    <property type="entry name" value="translocator protein 2"/>
    <property type="match status" value="1"/>
</dbReference>
<keyword evidence="4 7" id="KW-1133">Transmembrane helix</keyword>
<dbReference type="EMBL" id="JADCNM010000008">
    <property type="protein sequence ID" value="KAG0471783.1"/>
    <property type="molecule type" value="Genomic_DNA"/>
</dbReference>
<dbReference type="GO" id="GO:0033013">
    <property type="term" value="P:tetrapyrrole metabolic process"/>
    <property type="evidence" value="ECO:0007669"/>
    <property type="project" value="UniProtKB-ARBA"/>
</dbReference>
<comment type="subcellular location">
    <subcellularLocation>
        <location evidence="1">Membrane</location>
        <topology evidence="1">Multi-pass membrane protein</topology>
    </subcellularLocation>
</comment>
<evidence type="ECO:0000256" key="6">
    <source>
        <dbReference type="SAM" id="MobiDB-lite"/>
    </source>
</evidence>
<comment type="similarity">
    <text evidence="2">Belongs to the TspO/BZRP family.</text>
</comment>
<feature type="transmembrane region" description="Helical" evidence="7">
    <location>
        <begin position="162"/>
        <end position="180"/>
    </location>
</feature>
<dbReference type="Pfam" id="PF03073">
    <property type="entry name" value="TspO_MBR"/>
    <property type="match status" value="1"/>
</dbReference>
<feature type="transmembrane region" description="Helical" evidence="7">
    <location>
        <begin position="91"/>
        <end position="108"/>
    </location>
</feature>
<evidence type="ECO:0000313" key="8">
    <source>
        <dbReference type="EMBL" id="KAG0471783.1"/>
    </source>
</evidence>
<accession>A0A835QNG6</accession>
<dbReference type="OrthoDB" id="8841220at2759"/>
<keyword evidence="3 7" id="KW-0812">Transmembrane</keyword>
<feature type="transmembrane region" description="Helical" evidence="7">
    <location>
        <begin position="27"/>
        <end position="52"/>
    </location>
</feature>
<keyword evidence="5 7" id="KW-0472">Membrane</keyword>
<feature type="region of interest" description="Disordered" evidence="6">
    <location>
        <begin position="58"/>
        <end position="81"/>
    </location>
</feature>
<dbReference type="Proteomes" id="UP000639772">
    <property type="component" value="Unassembled WGS sequence"/>
</dbReference>
<protein>
    <recommendedName>
        <fullName evidence="10">Translocator protein homolog</fullName>
    </recommendedName>
</protein>
<reference evidence="8 9" key="1">
    <citation type="journal article" date="2020" name="Nat. Food">
        <title>A phased Vanilla planifolia genome enables genetic improvement of flavour and production.</title>
        <authorList>
            <person name="Hasing T."/>
            <person name="Tang H."/>
            <person name="Brym M."/>
            <person name="Khazi F."/>
            <person name="Huang T."/>
            <person name="Chambers A.H."/>
        </authorList>
    </citation>
    <scope>NUCLEOTIDE SEQUENCE [LARGE SCALE GENOMIC DNA]</scope>
    <source>
        <tissue evidence="8">Leaf</tissue>
    </source>
</reference>
<evidence type="ECO:0000256" key="2">
    <source>
        <dbReference type="ARBA" id="ARBA00007524"/>
    </source>
</evidence>
<evidence type="ECO:0000256" key="4">
    <source>
        <dbReference type="ARBA" id="ARBA00022989"/>
    </source>
</evidence>
<dbReference type="InterPro" id="IPR004307">
    <property type="entry name" value="TspO_MBR"/>
</dbReference>
<dbReference type="PANTHER" id="PTHR10057:SF0">
    <property type="entry name" value="TRANSLOCATOR PROTEIN"/>
    <property type="match status" value="1"/>
</dbReference>